<dbReference type="EMBL" id="BGPR01010167">
    <property type="protein sequence ID" value="GBN44617.1"/>
    <property type="molecule type" value="Genomic_DNA"/>
</dbReference>
<accession>A0A4Y2P2S3</accession>
<dbReference type="AlphaFoldDB" id="A0A4Y2P2S3"/>
<name>A0A4Y2P2S3_ARAVE</name>
<evidence type="ECO:0000313" key="1">
    <source>
        <dbReference type="EMBL" id="GBN44617.1"/>
    </source>
</evidence>
<protein>
    <submittedName>
        <fullName evidence="1">Uncharacterized protein</fullName>
    </submittedName>
</protein>
<dbReference type="Proteomes" id="UP000499080">
    <property type="component" value="Unassembled WGS sequence"/>
</dbReference>
<gene>
    <name evidence="1" type="ORF">AVEN_68178_1</name>
</gene>
<keyword evidence="2" id="KW-1185">Reference proteome</keyword>
<reference evidence="1 2" key="1">
    <citation type="journal article" date="2019" name="Sci. Rep.">
        <title>Orb-weaving spider Araneus ventricosus genome elucidates the spidroin gene catalogue.</title>
        <authorList>
            <person name="Kono N."/>
            <person name="Nakamura H."/>
            <person name="Ohtoshi R."/>
            <person name="Moran D.A.P."/>
            <person name="Shinohara A."/>
            <person name="Yoshida Y."/>
            <person name="Fujiwara M."/>
            <person name="Mori M."/>
            <person name="Tomita M."/>
            <person name="Arakawa K."/>
        </authorList>
    </citation>
    <scope>NUCLEOTIDE SEQUENCE [LARGE SCALE GENOMIC DNA]</scope>
</reference>
<proteinExistence type="predicted"/>
<comment type="caution">
    <text evidence="1">The sequence shown here is derived from an EMBL/GenBank/DDBJ whole genome shotgun (WGS) entry which is preliminary data.</text>
</comment>
<organism evidence="1 2">
    <name type="scientific">Araneus ventricosus</name>
    <name type="common">Orbweaver spider</name>
    <name type="synonym">Epeira ventricosa</name>
    <dbReference type="NCBI Taxonomy" id="182803"/>
    <lineage>
        <taxon>Eukaryota</taxon>
        <taxon>Metazoa</taxon>
        <taxon>Ecdysozoa</taxon>
        <taxon>Arthropoda</taxon>
        <taxon>Chelicerata</taxon>
        <taxon>Arachnida</taxon>
        <taxon>Araneae</taxon>
        <taxon>Araneomorphae</taxon>
        <taxon>Entelegynae</taxon>
        <taxon>Araneoidea</taxon>
        <taxon>Araneidae</taxon>
        <taxon>Araneus</taxon>
    </lineage>
</organism>
<sequence length="111" mass="13113">MMYNEFKPHTGAKSCGISGMELINGMAFEQLQGRNYLVMEYRSVSLPLTWTNPIWVNDEKKILMIYDLRKNCKEIIFCMFLMLHICGSSLDNTTFPPQVMRRIIKHYLIYH</sequence>
<evidence type="ECO:0000313" key="2">
    <source>
        <dbReference type="Proteomes" id="UP000499080"/>
    </source>
</evidence>